<dbReference type="EMBL" id="LSSN01001070">
    <property type="protein sequence ID" value="OMJ21165.1"/>
    <property type="molecule type" value="Genomic_DNA"/>
</dbReference>
<comment type="caution">
    <text evidence="1">The sequence shown here is derived from an EMBL/GenBank/DDBJ whole genome shotgun (WGS) entry which is preliminary data.</text>
</comment>
<sequence length="95" mass="10650">MFIYSSLFKTSFSKSSGSLPGTHVVGRFNSVPYSILAGLIPVELLFMLRIESRAFHRKQSQSLELSSINFDNAFFNVLFSLSTWPLACGRTSVCY</sequence>
<name>A0A1R1Y2Z3_9FUNG</name>
<keyword evidence="2" id="KW-1185">Reference proteome</keyword>
<evidence type="ECO:0000313" key="2">
    <source>
        <dbReference type="Proteomes" id="UP000187283"/>
    </source>
</evidence>
<accession>A0A1R1Y2Z3</accession>
<protein>
    <submittedName>
        <fullName evidence="1">Uncharacterized protein</fullName>
    </submittedName>
</protein>
<gene>
    <name evidence="1" type="ORF">AYI70_g3636</name>
</gene>
<proteinExistence type="predicted"/>
<dbReference type="OrthoDB" id="10469242at2759"/>
<dbReference type="AlphaFoldDB" id="A0A1R1Y2Z3"/>
<evidence type="ECO:0000313" key="1">
    <source>
        <dbReference type="EMBL" id="OMJ21165.1"/>
    </source>
</evidence>
<dbReference type="Proteomes" id="UP000187283">
    <property type="component" value="Unassembled WGS sequence"/>
</dbReference>
<reference evidence="1 2" key="1">
    <citation type="submission" date="2017-01" db="EMBL/GenBank/DDBJ databases">
        <authorList>
            <person name="Mah S.A."/>
            <person name="Swanson W.J."/>
            <person name="Moy G.W."/>
            <person name="Vacquier V.D."/>
        </authorList>
    </citation>
    <scope>NUCLEOTIDE SEQUENCE [LARGE SCALE GENOMIC DNA]</scope>
    <source>
        <strain evidence="1 2">GSMNP</strain>
    </source>
</reference>
<organism evidence="1 2">
    <name type="scientific">Smittium culicis</name>
    <dbReference type="NCBI Taxonomy" id="133412"/>
    <lineage>
        <taxon>Eukaryota</taxon>
        <taxon>Fungi</taxon>
        <taxon>Fungi incertae sedis</taxon>
        <taxon>Zoopagomycota</taxon>
        <taxon>Kickxellomycotina</taxon>
        <taxon>Harpellomycetes</taxon>
        <taxon>Harpellales</taxon>
        <taxon>Legeriomycetaceae</taxon>
        <taxon>Smittium</taxon>
    </lineage>
</organism>